<sequence length="589" mass="64544">MSLSLSRMLFSLLLFALMVATTPFAAEGLLLASSSIEQCDRVGTDNSLPCEKKLVVTLSVDSDQAEDVEEFVILRDAVDKTKGTGEEHVEFQPIRLTTSKSRVQYSYPLFYERNFNAKPYEEEITTELVGCDDTFSQKATCGLAMDTAGRPIPYSQGFCCRCGPCQLLGLCPVGSRGLQVCDIFRGAALASCLRFGELWYSGYSMGSATIWYRLSVKLTTDSQNNSTKAKEAVFELGPDVLSGSSAEFGAWVSLIGDFVPAELPLVLSNKMLFIPSSPRKHERVLAGQKEWLMLDKHHVSMQGRDCNKVGVSYEAFSGQGSRCQLIRGSCLADQLEDYRSSDLAVEARGGRGKYLARFFGDFVVNTVNNSKTRLSYWMRGSLATMLTVVISADRLQYLVSVSPGEIVSAVMSKSTIEESSRDGSVSVMVRNIGHVTAQYTLGVGNCSGNVFPIMAQTLSLRPRGTLIRSFDLNIQDVAEERIVQCDVTLRDAKGAITDKKIVKFRVTSKVLTNDTQGGNAPTGGGASVDGQAPPACSRCEWYKISCFLIHGCWWQPLVYVSIAIAILLGIYYFFGLSSRSSEPKLHVIH</sequence>
<feature type="domain" description="Generative cell specific-1/HAP2" evidence="13">
    <location>
        <begin position="48"/>
        <end position="552"/>
    </location>
</feature>
<comment type="similarity">
    <text evidence="2">Belongs to the HAP2/GCS1 family.</text>
</comment>
<name>A0A2V2X902_TRYCR</name>
<feature type="signal peptide" evidence="12">
    <location>
        <begin position="1"/>
        <end position="20"/>
    </location>
</feature>
<dbReference type="VEuPathDB" id="TriTrypDB:TcCLB.509105.4"/>
<dbReference type="GO" id="GO:0008289">
    <property type="term" value="F:lipid binding"/>
    <property type="evidence" value="ECO:0007669"/>
    <property type="project" value="UniProtKB-KW"/>
</dbReference>
<keyword evidence="3" id="KW-1003">Cell membrane</keyword>
<dbReference type="VEuPathDB" id="TriTrypDB:C3747_19g270"/>
<keyword evidence="5 12" id="KW-0732">Signal</keyword>
<dbReference type="GO" id="GO:0007338">
    <property type="term" value="P:single fertilization"/>
    <property type="evidence" value="ECO:0007669"/>
    <property type="project" value="UniProtKB-KW"/>
</dbReference>
<dbReference type="AlphaFoldDB" id="A0A2V2X902"/>
<dbReference type="InterPro" id="IPR040326">
    <property type="entry name" value="HAP2/GCS1"/>
</dbReference>
<evidence type="ECO:0000256" key="9">
    <source>
        <dbReference type="ARBA" id="ARBA00023157"/>
    </source>
</evidence>
<dbReference type="GO" id="GO:0005886">
    <property type="term" value="C:plasma membrane"/>
    <property type="evidence" value="ECO:0007669"/>
    <property type="project" value="UniProtKB-SubCell"/>
</dbReference>
<dbReference type="VEuPathDB" id="TriTrypDB:BCY84_11008"/>
<keyword evidence="4 11" id="KW-0812">Transmembrane</keyword>
<feature type="transmembrane region" description="Helical" evidence="11">
    <location>
        <begin position="553"/>
        <end position="574"/>
    </location>
</feature>
<evidence type="ECO:0000256" key="11">
    <source>
        <dbReference type="SAM" id="Phobius"/>
    </source>
</evidence>
<evidence type="ECO:0000256" key="12">
    <source>
        <dbReference type="SAM" id="SignalP"/>
    </source>
</evidence>
<dbReference type="VEuPathDB" id="TriTrypDB:Tc_MARK_3566"/>
<evidence type="ECO:0000256" key="7">
    <source>
        <dbReference type="ARBA" id="ARBA00023121"/>
    </source>
</evidence>
<evidence type="ECO:0000313" key="15">
    <source>
        <dbReference type="Proteomes" id="UP000246078"/>
    </source>
</evidence>
<dbReference type="VEuPathDB" id="TriTrypDB:TcCL_NonESM02871"/>
<evidence type="ECO:0000256" key="8">
    <source>
        <dbReference type="ARBA" id="ARBA00023136"/>
    </source>
</evidence>
<dbReference type="PANTHER" id="PTHR31764">
    <property type="entry name" value="PROTEIN HAPLESS 2"/>
    <property type="match status" value="1"/>
</dbReference>
<dbReference type="VEuPathDB" id="TriTrypDB:TcG_08150"/>
<keyword evidence="6 11" id="KW-1133">Transmembrane helix</keyword>
<evidence type="ECO:0000256" key="5">
    <source>
        <dbReference type="ARBA" id="ARBA00022729"/>
    </source>
</evidence>
<keyword evidence="7" id="KW-0446">Lipid-binding</keyword>
<dbReference type="PANTHER" id="PTHR31764:SF0">
    <property type="entry name" value="GENERATIVE CELL SPECIFIC-1_HAP2 DOMAIN-CONTAINING PROTEIN"/>
    <property type="match status" value="1"/>
</dbReference>
<dbReference type="VEuPathDB" id="TriTrypDB:TCDM_06794"/>
<keyword evidence="8 11" id="KW-0472">Membrane</keyword>
<feature type="chain" id="PRO_5015848383" description="Generative cell specific-1/HAP2 domain-containing protein" evidence="12">
    <location>
        <begin position="21"/>
        <end position="589"/>
    </location>
</feature>
<gene>
    <name evidence="14" type="ORF">C3747_19g270</name>
</gene>
<evidence type="ECO:0000256" key="1">
    <source>
        <dbReference type="ARBA" id="ARBA00004251"/>
    </source>
</evidence>
<accession>A0A2V2X902</accession>
<protein>
    <recommendedName>
        <fullName evidence="13">Generative cell specific-1/HAP2 domain-containing protein</fullName>
    </recommendedName>
</protein>
<proteinExistence type="inferred from homology"/>
<evidence type="ECO:0000256" key="3">
    <source>
        <dbReference type="ARBA" id="ARBA00022475"/>
    </source>
</evidence>
<dbReference type="InterPro" id="IPR018928">
    <property type="entry name" value="HAP2/GCS1_dom"/>
</dbReference>
<dbReference type="VEuPathDB" id="TriTrypDB:TcBrA4_0015020"/>
<evidence type="ECO:0000313" key="14">
    <source>
        <dbReference type="EMBL" id="PWV17317.1"/>
    </source>
</evidence>
<comment type="caution">
    <text evidence="14">The sequence shown here is derived from an EMBL/GenBank/DDBJ whole genome shotgun (WGS) entry which is preliminary data.</text>
</comment>
<dbReference type="Pfam" id="PF10699">
    <property type="entry name" value="HAP2-GCS1"/>
    <property type="match status" value="1"/>
</dbReference>
<dbReference type="VEuPathDB" id="TriTrypDB:TcCLB.410943.10"/>
<dbReference type="VEuPathDB" id="TriTrypDB:TCSYLVIO_004826"/>
<comment type="subcellular location">
    <subcellularLocation>
        <location evidence="1">Cell membrane</location>
        <topology evidence="1">Single-pass type I membrane protein</topology>
    </subcellularLocation>
</comment>
<dbReference type="VEuPathDB" id="TriTrypDB:C4B63_113g47"/>
<dbReference type="EMBL" id="PRFC01000019">
    <property type="protein sequence ID" value="PWV17317.1"/>
    <property type="molecule type" value="Genomic_DNA"/>
</dbReference>
<evidence type="ECO:0000256" key="10">
    <source>
        <dbReference type="ARBA" id="ARBA00023279"/>
    </source>
</evidence>
<reference evidence="14 15" key="1">
    <citation type="journal article" date="2018" name="Microb. Genom.">
        <title>Expanding an expanded genome: long-read sequencing of Trypanosoma cruzi.</title>
        <authorList>
            <person name="Berna L."/>
            <person name="Rodriguez M."/>
            <person name="Chiribao M.L."/>
            <person name="Parodi-Talice A."/>
            <person name="Pita S."/>
            <person name="Rijo G."/>
            <person name="Alvarez-Valin F."/>
            <person name="Robello C."/>
        </authorList>
    </citation>
    <scope>NUCLEOTIDE SEQUENCE [LARGE SCALE GENOMIC DNA]</scope>
    <source>
        <strain evidence="14 15">TCC</strain>
    </source>
</reference>
<evidence type="ECO:0000256" key="6">
    <source>
        <dbReference type="ARBA" id="ARBA00022989"/>
    </source>
</evidence>
<evidence type="ECO:0000256" key="2">
    <source>
        <dbReference type="ARBA" id="ARBA00010929"/>
    </source>
</evidence>
<keyword evidence="10" id="KW-0278">Fertilization</keyword>
<keyword evidence="9" id="KW-1015">Disulfide bond</keyword>
<evidence type="ECO:0000259" key="13">
    <source>
        <dbReference type="Pfam" id="PF10699"/>
    </source>
</evidence>
<evidence type="ECO:0000256" key="4">
    <source>
        <dbReference type="ARBA" id="ARBA00022692"/>
    </source>
</evidence>
<dbReference type="Proteomes" id="UP000246078">
    <property type="component" value="Unassembled WGS sequence"/>
</dbReference>
<organism evidence="14 15">
    <name type="scientific">Trypanosoma cruzi</name>
    <dbReference type="NCBI Taxonomy" id="5693"/>
    <lineage>
        <taxon>Eukaryota</taxon>
        <taxon>Discoba</taxon>
        <taxon>Euglenozoa</taxon>
        <taxon>Kinetoplastea</taxon>
        <taxon>Metakinetoplastina</taxon>
        <taxon>Trypanosomatida</taxon>
        <taxon>Trypanosomatidae</taxon>
        <taxon>Trypanosoma</taxon>
        <taxon>Schizotrypanum</taxon>
    </lineage>
</organism>